<dbReference type="InterPro" id="IPR036397">
    <property type="entry name" value="RNaseH_sf"/>
</dbReference>
<feature type="domain" description="DUF5641" evidence="1">
    <location>
        <begin position="153"/>
        <end position="245"/>
    </location>
</feature>
<accession>A0A4C1ZN76</accession>
<reference evidence="2 3" key="1">
    <citation type="journal article" date="2019" name="Commun. Biol.">
        <title>The bagworm genome reveals a unique fibroin gene that provides high tensile strength.</title>
        <authorList>
            <person name="Kono N."/>
            <person name="Nakamura H."/>
            <person name="Ohtoshi R."/>
            <person name="Tomita M."/>
            <person name="Numata K."/>
            <person name="Arakawa K."/>
        </authorList>
    </citation>
    <scope>NUCLEOTIDE SEQUENCE [LARGE SCALE GENOMIC DNA]</scope>
</reference>
<name>A0A4C1ZN76_EUMVA</name>
<evidence type="ECO:0000259" key="1">
    <source>
        <dbReference type="Pfam" id="PF18701"/>
    </source>
</evidence>
<dbReference type="Gene3D" id="3.30.420.10">
    <property type="entry name" value="Ribonuclease H-like superfamily/Ribonuclease H"/>
    <property type="match status" value="1"/>
</dbReference>
<dbReference type="EMBL" id="BGZK01001899">
    <property type="protein sequence ID" value="GBP87995.1"/>
    <property type="molecule type" value="Genomic_DNA"/>
</dbReference>
<proteinExistence type="predicted"/>
<sequence length="247" mass="27427">MSIGRQHQKRYVALSRLTTRAVHLEVVVLSADSAILAIRRMMARRGAPVEIWSDNGTNFHGADAELQKTAREAAAQEASARAIDWRYIPGAPFMVEPERLVQSIKRALAVTLHEMPEGRTDDPEAPDPESFLLGSGARVTGSFSDSDTYGRQQWRHAQRLADLFWTSLDTRIPPTLQYRREPVGRGNPLAVGDTVIVVDGTLPRNAWMRARDSHIHPGKDGVVRVADITTSTGILRRPTKKLVVLPK</sequence>
<dbReference type="OrthoDB" id="10049357at2759"/>
<dbReference type="AlphaFoldDB" id="A0A4C1ZN76"/>
<dbReference type="STRING" id="151549.A0A4C1ZN76"/>
<organism evidence="2 3">
    <name type="scientific">Eumeta variegata</name>
    <name type="common">Bagworm moth</name>
    <name type="synonym">Eumeta japonica</name>
    <dbReference type="NCBI Taxonomy" id="151549"/>
    <lineage>
        <taxon>Eukaryota</taxon>
        <taxon>Metazoa</taxon>
        <taxon>Ecdysozoa</taxon>
        <taxon>Arthropoda</taxon>
        <taxon>Hexapoda</taxon>
        <taxon>Insecta</taxon>
        <taxon>Pterygota</taxon>
        <taxon>Neoptera</taxon>
        <taxon>Endopterygota</taxon>
        <taxon>Lepidoptera</taxon>
        <taxon>Glossata</taxon>
        <taxon>Ditrysia</taxon>
        <taxon>Tineoidea</taxon>
        <taxon>Psychidae</taxon>
        <taxon>Oiketicinae</taxon>
        <taxon>Eumeta</taxon>
    </lineage>
</organism>
<keyword evidence="3" id="KW-1185">Reference proteome</keyword>
<protein>
    <recommendedName>
        <fullName evidence="1">DUF5641 domain-containing protein</fullName>
    </recommendedName>
</protein>
<dbReference type="Pfam" id="PF18701">
    <property type="entry name" value="DUF5641"/>
    <property type="match status" value="1"/>
</dbReference>
<gene>
    <name evidence="2" type="ORF">EVAR_66206_1</name>
</gene>
<dbReference type="PANTHER" id="PTHR47331:SF1">
    <property type="entry name" value="GAG-LIKE PROTEIN"/>
    <property type="match status" value="1"/>
</dbReference>
<dbReference type="GO" id="GO:0003676">
    <property type="term" value="F:nucleic acid binding"/>
    <property type="evidence" value="ECO:0007669"/>
    <property type="project" value="InterPro"/>
</dbReference>
<evidence type="ECO:0000313" key="2">
    <source>
        <dbReference type="EMBL" id="GBP87995.1"/>
    </source>
</evidence>
<comment type="caution">
    <text evidence="2">The sequence shown here is derived from an EMBL/GenBank/DDBJ whole genome shotgun (WGS) entry which is preliminary data.</text>
</comment>
<dbReference type="Proteomes" id="UP000299102">
    <property type="component" value="Unassembled WGS sequence"/>
</dbReference>
<dbReference type="PANTHER" id="PTHR47331">
    <property type="entry name" value="PHD-TYPE DOMAIN-CONTAINING PROTEIN"/>
    <property type="match status" value="1"/>
</dbReference>
<evidence type="ECO:0000313" key="3">
    <source>
        <dbReference type="Proteomes" id="UP000299102"/>
    </source>
</evidence>
<dbReference type="InterPro" id="IPR040676">
    <property type="entry name" value="DUF5641"/>
</dbReference>